<evidence type="ECO:0000313" key="3">
    <source>
        <dbReference type="Proteomes" id="UP000679575"/>
    </source>
</evidence>
<organism evidence="2 3">
    <name type="scientific">Shewanella yunxiaonensis</name>
    <dbReference type="NCBI Taxonomy" id="2829809"/>
    <lineage>
        <taxon>Bacteria</taxon>
        <taxon>Pseudomonadati</taxon>
        <taxon>Pseudomonadota</taxon>
        <taxon>Gammaproteobacteria</taxon>
        <taxon>Alteromonadales</taxon>
        <taxon>Shewanellaceae</taxon>
        <taxon>Shewanella</taxon>
    </lineage>
</organism>
<feature type="domain" description="DUF58" evidence="1">
    <location>
        <begin position="60"/>
        <end position="258"/>
    </location>
</feature>
<dbReference type="PANTHER" id="PTHR33608:SF12">
    <property type="entry name" value="DUF58 DOMAIN-CONTAINING PROTEIN"/>
    <property type="match status" value="1"/>
</dbReference>
<evidence type="ECO:0000313" key="2">
    <source>
        <dbReference type="EMBL" id="QUN07613.1"/>
    </source>
</evidence>
<dbReference type="Proteomes" id="UP000679575">
    <property type="component" value="Chromosome"/>
</dbReference>
<accession>A0ABX7YYW1</accession>
<dbReference type="InterPro" id="IPR002881">
    <property type="entry name" value="DUF58"/>
</dbReference>
<name>A0ABX7YYW1_9GAMM</name>
<proteinExistence type="predicted"/>
<reference evidence="2 3" key="1">
    <citation type="submission" date="2021-04" db="EMBL/GenBank/DDBJ databases">
        <title>Novel species identification of genus Shewanella.</title>
        <authorList>
            <person name="Liu G."/>
        </authorList>
    </citation>
    <scope>NUCLEOTIDE SEQUENCE [LARGE SCALE GENOMIC DNA]</scope>
    <source>
        <strain evidence="2 3">FJAT-54481</strain>
    </source>
</reference>
<dbReference type="RefSeq" id="WP_212596611.1">
    <property type="nucleotide sequence ID" value="NZ_CP073587.1"/>
</dbReference>
<protein>
    <submittedName>
        <fullName evidence="2">DUF58 domain-containing protein</fullName>
    </submittedName>
</protein>
<dbReference type="PANTHER" id="PTHR33608">
    <property type="entry name" value="BLL2464 PROTEIN"/>
    <property type="match status" value="1"/>
</dbReference>
<dbReference type="Pfam" id="PF01882">
    <property type="entry name" value="DUF58"/>
    <property type="match status" value="1"/>
</dbReference>
<dbReference type="EMBL" id="CP073587">
    <property type="protein sequence ID" value="QUN07613.1"/>
    <property type="molecule type" value="Genomic_DNA"/>
</dbReference>
<evidence type="ECO:0000259" key="1">
    <source>
        <dbReference type="Pfam" id="PF01882"/>
    </source>
</evidence>
<sequence>MQTPPNTLPLFADGVHLSEAELLACRNLARAIPDRRVRARAAMAGNRSSLIKGRGMEFAEVRHYQHGDDVRTIDWRVTARTGKAHTKLFVEERERPVLLLVDLKHSLYFGSTLLLQSVQVAHLAATLGWNAIQQGDRLGALIVGDNKRRELKPRTREHGILALISAMTEVHKHQLEHLETPVSASQGLMAQSCRQLVRLTKPGSQVWLITDGNGFDDDCRQSLSALTRHNEVAAFVVTDPLRNGTLQLPKRFSLPVRDQGKSLVLDRHSYDAWLERQRHSLWHFEQMMQSLSIPVRLIDAGQNLNQQMNLLR</sequence>
<gene>
    <name evidence="2" type="ORF">KDN34_10250</name>
</gene>
<keyword evidence="3" id="KW-1185">Reference proteome</keyword>